<proteinExistence type="predicted"/>
<feature type="compositionally biased region" description="Basic and acidic residues" evidence="1">
    <location>
        <begin position="251"/>
        <end position="273"/>
    </location>
</feature>
<comment type="caution">
    <text evidence="2">The sequence shown here is derived from an EMBL/GenBank/DDBJ whole genome shotgun (WGS) entry which is preliminary data.</text>
</comment>
<protein>
    <submittedName>
        <fullName evidence="2">Uncharacterized protein</fullName>
    </submittedName>
</protein>
<evidence type="ECO:0000256" key="1">
    <source>
        <dbReference type="SAM" id="MobiDB-lite"/>
    </source>
</evidence>
<organism evidence="2 3">
    <name type="scientific">Moniliophthora roreri</name>
    <name type="common">Frosty pod rot fungus</name>
    <name type="synonym">Monilia roreri</name>
    <dbReference type="NCBI Taxonomy" id="221103"/>
    <lineage>
        <taxon>Eukaryota</taxon>
        <taxon>Fungi</taxon>
        <taxon>Dikarya</taxon>
        <taxon>Basidiomycota</taxon>
        <taxon>Agaricomycotina</taxon>
        <taxon>Agaricomycetes</taxon>
        <taxon>Agaricomycetidae</taxon>
        <taxon>Agaricales</taxon>
        <taxon>Marasmiineae</taxon>
        <taxon>Marasmiaceae</taxon>
        <taxon>Moniliophthora</taxon>
    </lineage>
</organism>
<dbReference type="EMBL" id="LATX01001615">
    <property type="protein sequence ID" value="KTB40031.1"/>
    <property type="molecule type" value="Genomic_DNA"/>
</dbReference>
<feature type="region of interest" description="Disordered" evidence="1">
    <location>
        <begin position="192"/>
        <end position="273"/>
    </location>
</feature>
<dbReference type="AlphaFoldDB" id="A0A0W0FUG3"/>
<dbReference type="Proteomes" id="UP000054988">
    <property type="component" value="Unassembled WGS sequence"/>
</dbReference>
<name>A0A0W0FUG3_MONRR</name>
<reference evidence="2 3" key="1">
    <citation type="submission" date="2015-12" db="EMBL/GenBank/DDBJ databases">
        <title>Draft genome sequence of Moniliophthora roreri, the causal agent of frosty pod rot of cacao.</title>
        <authorList>
            <person name="Aime M.C."/>
            <person name="Diaz-Valderrama J.R."/>
            <person name="Kijpornyongpan T."/>
            <person name="Phillips-Mora W."/>
        </authorList>
    </citation>
    <scope>NUCLEOTIDE SEQUENCE [LARGE SCALE GENOMIC DNA]</scope>
    <source>
        <strain evidence="2 3">MCA 2952</strain>
    </source>
</reference>
<gene>
    <name evidence="2" type="ORF">WG66_7395</name>
</gene>
<sequence>MTRKVKSKSTAAPIASSSKSKDVSLPQLSFINAATLSILHLHCTMLFDTCHNIWRHLEGRSSLFTDASALANYAFPAMKIPLVPLDKYCGKVWFPHTFMCLLLLALQLLKCLESRFSISIPNNLYSAFPSKSWFHFWKHTLGLKKTSLQMRRYWPNMILTEMFLTSTMTLKSQTTKTPTAAMKMALPPAHATPIVEVPARSSKTKQKSQPATSSSTQVTIKTEPFSSKCKVHDTSPPQPSARKHARTVTKAADKSSDPKGKRHAIDPPPDKGEKDISLLLLTTFIILH</sequence>
<feature type="compositionally biased region" description="Polar residues" evidence="1">
    <location>
        <begin position="207"/>
        <end position="220"/>
    </location>
</feature>
<evidence type="ECO:0000313" key="2">
    <source>
        <dbReference type="EMBL" id="KTB40031.1"/>
    </source>
</evidence>
<evidence type="ECO:0000313" key="3">
    <source>
        <dbReference type="Proteomes" id="UP000054988"/>
    </source>
</evidence>
<accession>A0A0W0FUG3</accession>